<keyword evidence="2" id="KW-0808">Transferase</keyword>
<feature type="domain" description="Gcp-like" evidence="1">
    <location>
        <begin position="34"/>
        <end position="138"/>
    </location>
</feature>
<protein>
    <submittedName>
        <fullName evidence="2">tRNA (Adenosine(37)-N6)-threonylcarbamoyltransferase complex dimerization subunit type 1 TsaB</fullName>
        <ecNumber evidence="2">2.3.1.234</ecNumber>
    </submittedName>
</protein>
<dbReference type="RefSeq" id="WP_379015227.1">
    <property type="nucleotide sequence ID" value="NZ_JBHSDC010000029.1"/>
</dbReference>
<dbReference type="PANTHER" id="PTHR11735:SF11">
    <property type="entry name" value="TRNA THREONYLCARBAMOYLADENOSINE BIOSYNTHESIS PROTEIN TSAB"/>
    <property type="match status" value="1"/>
</dbReference>
<accession>A0ABV8Q0Q4</accession>
<dbReference type="PANTHER" id="PTHR11735">
    <property type="entry name" value="TRNA N6-ADENOSINE THREONYLCARBAMOYLTRANSFERASE"/>
    <property type="match status" value="1"/>
</dbReference>
<dbReference type="EC" id="2.3.1.234" evidence="2"/>
<dbReference type="Gene3D" id="3.30.420.40">
    <property type="match status" value="2"/>
</dbReference>
<dbReference type="CDD" id="cd24032">
    <property type="entry name" value="ASKHA_NBD_TsaB"/>
    <property type="match status" value="1"/>
</dbReference>
<keyword evidence="2" id="KW-0012">Acyltransferase</keyword>
<proteinExistence type="predicted"/>
<comment type="caution">
    <text evidence="2">The sequence shown here is derived from an EMBL/GenBank/DDBJ whole genome shotgun (WGS) entry which is preliminary data.</text>
</comment>
<keyword evidence="3" id="KW-1185">Reference proteome</keyword>
<dbReference type="InterPro" id="IPR022496">
    <property type="entry name" value="T6A_TsaB"/>
</dbReference>
<dbReference type="SUPFAM" id="SSF53067">
    <property type="entry name" value="Actin-like ATPase domain"/>
    <property type="match status" value="2"/>
</dbReference>
<organism evidence="2 3">
    <name type="scientific">Parasediminibacterium paludis</name>
    <dbReference type="NCBI Taxonomy" id="908966"/>
    <lineage>
        <taxon>Bacteria</taxon>
        <taxon>Pseudomonadati</taxon>
        <taxon>Bacteroidota</taxon>
        <taxon>Chitinophagia</taxon>
        <taxon>Chitinophagales</taxon>
        <taxon>Chitinophagaceae</taxon>
        <taxon>Parasediminibacterium</taxon>
    </lineage>
</organism>
<dbReference type="InterPro" id="IPR000905">
    <property type="entry name" value="Gcp-like_dom"/>
</dbReference>
<sequence>MALLLHIDTATEHASVCLSNNRQIISYAENADPKNHGSFLQPAIQQLFQNTAYQLSDIDAISVSNGPGSYTGLRVGLASAKGLCFALNKPLITLNTLQIMAEASVTHMQATAFDTNYLFCPLIDARRMEVFTAIYDAQLTIVLQPMASIINETSFQEVLVTNKIVFTGSGHHKLQTMLQHPNAYYYNIQHNAKNMVSLALESIKQNTTANLTYIEPFYIKAFFDGKKA</sequence>
<dbReference type="EMBL" id="JBHSDC010000029">
    <property type="protein sequence ID" value="MFC4233100.1"/>
    <property type="molecule type" value="Genomic_DNA"/>
</dbReference>
<gene>
    <name evidence="2" type="primary">tsaB</name>
    <name evidence="2" type="ORF">ACFOW1_14455</name>
</gene>
<evidence type="ECO:0000259" key="1">
    <source>
        <dbReference type="Pfam" id="PF00814"/>
    </source>
</evidence>
<dbReference type="Pfam" id="PF00814">
    <property type="entry name" value="TsaD"/>
    <property type="match status" value="1"/>
</dbReference>
<name>A0ABV8Q0Q4_9BACT</name>
<dbReference type="GO" id="GO:0061711">
    <property type="term" value="F:tRNA N(6)-L-threonylcarbamoyladenine synthase activity"/>
    <property type="evidence" value="ECO:0007669"/>
    <property type="project" value="UniProtKB-EC"/>
</dbReference>
<dbReference type="NCBIfam" id="TIGR03725">
    <property type="entry name" value="T6A_YeaZ"/>
    <property type="match status" value="1"/>
</dbReference>
<evidence type="ECO:0000313" key="3">
    <source>
        <dbReference type="Proteomes" id="UP001595906"/>
    </source>
</evidence>
<evidence type="ECO:0000313" key="2">
    <source>
        <dbReference type="EMBL" id="MFC4233100.1"/>
    </source>
</evidence>
<dbReference type="Proteomes" id="UP001595906">
    <property type="component" value="Unassembled WGS sequence"/>
</dbReference>
<dbReference type="InterPro" id="IPR043129">
    <property type="entry name" value="ATPase_NBD"/>
</dbReference>
<reference evidence="3" key="1">
    <citation type="journal article" date="2019" name="Int. J. Syst. Evol. Microbiol.">
        <title>The Global Catalogue of Microorganisms (GCM) 10K type strain sequencing project: providing services to taxonomists for standard genome sequencing and annotation.</title>
        <authorList>
            <consortium name="The Broad Institute Genomics Platform"/>
            <consortium name="The Broad Institute Genome Sequencing Center for Infectious Disease"/>
            <person name="Wu L."/>
            <person name="Ma J."/>
        </authorList>
    </citation>
    <scope>NUCLEOTIDE SEQUENCE [LARGE SCALE GENOMIC DNA]</scope>
    <source>
        <strain evidence="3">CECT 8010</strain>
    </source>
</reference>